<protein>
    <submittedName>
        <fullName evidence="1">Uncharacterized protein</fullName>
    </submittedName>
</protein>
<dbReference type="EMBL" id="BOMF01000058">
    <property type="protein sequence ID" value="GID45715.1"/>
    <property type="molecule type" value="Genomic_DNA"/>
</dbReference>
<accession>A0ABQ3WHK8</accession>
<proteinExistence type="predicted"/>
<reference evidence="1" key="1">
    <citation type="submission" date="2021-01" db="EMBL/GenBank/DDBJ databases">
        <title>Whole genome shotgun sequence of Actinoplanes capillaceus NBRC 16408.</title>
        <authorList>
            <person name="Komaki H."/>
            <person name="Tamura T."/>
        </authorList>
    </citation>
    <scope>NUCLEOTIDE SEQUENCE [LARGE SCALE GENOMIC DNA]</scope>
    <source>
        <strain evidence="1">NBRC 16408</strain>
    </source>
</reference>
<evidence type="ECO:0000313" key="1">
    <source>
        <dbReference type="EMBL" id="GID45715.1"/>
    </source>
</evidence>
<dbReference type="RefSeq" id="WP_239140490.1">
    <property type="nucleotide sequence ID" value="NZ_BAAAGQ010000012.1"/>
</dbReference>
<sequence length="64" mass="6958">MRNRVDYNNLGPIAVQLLGQAEGGVKPDVTCSYDDDARRIHASIVARGEQLMRGSVTITTAEVK</sequence>
<organism evidence="1">
    <name type="scientific">Actinoplanes campanulatus</name>
    <dbReference type="NCBI Taxonomy" id="113559"/>
    <lineage>
        <taxon>Bacteria</taxon>
        <taxon>Bacillati</taxon>
        <taxon>Actinomycetota</taxon>
        <taxon>Actinomycetes</taxon>
        <taxon>Micromonosporales</taxon>
        <taxon>Micromonosporaceae</taxon>
        <taxon>Actinoplanes</taxon>
    </lineage>
</organism>
<comment type="caution">
    <text evidence="1">The sequence shown here is derived from an EMBL/GenBank/DDBJ whole genome shotgun (WGS) entry which is preliminary data.</text>
</comment>
<gene>
    <name evidence="1" type="ORF">Aca07nite_29900</name>
</gene>
<name>A0ABQ3WHK8_9ACTN</name>